<dbReference type="Proteomes" id="UP000755585">
    <property type="component" value="Unassembled WGS sequence"/>
</dbReference>
<dbReference type="Pfam" id="PF02332">
    <property type="entry name" value="Phenol_Hydrox"/>
    <property type="match status" value="1"/>
</dbReference>
<dbReference type="InterPro" id="IPR012078">
    <property type="entry name" value="MP_mOase_hydro"/>
</dbReference>
<reference evidence="5 6" key="1">
    <citation type="submission" date="2021-03" db="EMBL/GenBank/DDBJ databases">
        <title>Sequencing the genomes of 1000 actinobacteria strains.</title>
        <authorList>
            <person name="Klenk H.-P."/>
        </authorList>
    </citation>
    <scope>NUCLEOTIDE SEQUENCE [LARGE SCALE GENOMIC DNA]</scope>
    <source>
        <strain evidence="5 6">DSM 18824</strain>
    </source>
</reference>
<dbReference type="EMBL" id="JAGINT010000001">
    <property type="protein sequence ID" value="MBP2351766.1"/>
    <property type="molecule type" value="Genomic_DNA"/>
</dbReference>
<proteinExistence type="predicted"/>
<evidence type="ECO:0000256" key="2">
    <source>
        <dbReference type="ARBA" id="ARBA00023002"/>
    </source>
</evidence>
<name>A0ABS4UJD9_9ACTN</name>
<dbReference type="RefSeq" id="WP_209694625.1">
    <property type="nucleotide sequence ID" value="NZ_BAAAVU010000013.1"/>
</dbReference>
<protein>
    <recommendedName>
        <fullName evidence="1">propane 2-monooxygenase</fullName>
        <ecNumber evidence="1">1.14.13.227</ecNumber>
    </recommendedName>
</protein>
<gene>
    <name evidence="5" type="ORF">JOF29_002849</name>
</gene>
<dbReference type="InterPro" id="IPR003430">
    <property type="entry name" value="Phenol_Hydrox"/>
</dbReference>
<dbReference type="InterPro" id="IPR012348">
    <property type="entry name" value="RNR-like"/>
</dbReference>
<keyword evidence="3 5" id="KW-0503">Monooxygenase</keyword>
<evidence type="ECO:0000313" key="6">
    <source>
        <dbReference type="Proteomes" id="UP000755585"/>
    </source>
</evidence>
<evidence type="ECO:0000256" key="4">
    <source>
        <dbReference type="ARBA" id="ARBA00048941"/>
    </source>
</evidence>
<keyword evidence="6" id="KW-1185">Reference proteome</keyword>
<accession>A0ABS4UJD9</accession>
<evidence type="ECO:0000256" key="1">
    <source>
        <dbReference type="ARBA" id="ARBA00012710"/>
    </source>
</evidence>
<dbReference type="InterPro" id="IPR009078">
    <property type="entry name" value="Ferritin-like_SF"/>
</dbReference>
<comment type="caution">
    <text evidence="5">The sequence shown here is derived from an EMBL/GenBank/DDBJ whole genome shotgun (WGS) entry which is preliminary data.</text>
</comment>
<sequence length="345" mass="38426">MTEITRSRARRTFSAFGDVRKMPTEYEIVTQGQNYTTRENRAAAFEQNPSSPANLWFLTYRDQSPLQAENWEQFREPDSLTYRMYVGAQAESESKIHGVVEEYALLGAEKRLAPGWVELLGTLYTPSRYAVHGFQQIQAYIGYMAPTAYITNPAGLSTADFLRRNTTIAYRTRELQLAHPDSAIGTDSERKHWQGCAGWQGTRKAVESALISYDWGEAFTALNLVLLPTLDDVLTRQFAEVALENGDNLAWLVQSFLDADNQRRNRWSHAVAQFAISQKPQSAAAIEKWVAKWSPYADDAAAGLATLLETLPEAPRAADDVIAGARAAREAFISSFLGDANKASA</sequence>
<evidence type="ECO:0000313" key="5">
    <source>
        <dbReference type="EMBL" id="MBP2351766.1"/>
    </source>
</evidence>
<dbReference type="GO" id="GO:0004497">
    <property type="term" value="F:monooxygenase activity"/>
    <property type="evidence" value="ECO:0007669"/>
    <property type="project" value="UniProtKB-KW"/>
</dbReference>
<comment type="catalytic activity">
    <reaction evidence="4">
        <text>propane + NADH + O2 + H(+) = propan-2-ol + NAD(+) + H2O</text>
        <dbReference type="Rhea" id="RHEA:49992"/>
        <dbReference type="ChEBI" id="CHEBI:15377"/>
        <dbReference type="ChEBI" id="CHEBI:15378"/>
        <dbReference type="ChEBI" id="CHEBI:15379"/>
        <dbReference type="ChEBI" id="CHEBI:17824"/>
        <dbReference type="ChEBI" id="CHEBI:32879"/>
        <dbReference type="ChEBI" id="CHEBI:57540"/>
        <dbReference type="ChEBI" id="CHEBI:57945"/>
        <dbReference type="EC" id="1.14.13.227"/>
    </reaction>
</comment>
<organism evidence="5 6">
    <name type="scientific">Kribbella aluminosa</name>
    <dbReference type="NCBI Taxonomy" id="416017"/>
    <lineage>
        <taxon>Bacteria</taxon>
        <taxon>Bacillati</taxon>
        <taxon>Actinomycetota</taxon>
        <taxon>Actinomycetes</taxon>
        <taxon>Propionibacteriales</taxon>
        <taxon>Kribbellaceae</taxon>
        <taxon>Kribbella</taxon>
    </lineage>
</organism>
<evidence type="ECO:0000256" key="3">
    <source>
        <dbReference type="ARBA" id="ARBA00023033"/>
    </source>
</evidence>
<dbReference type="PIRSF" id="PIRSF000040">
    <property type="entry name" value="MMOH_comp"/>
    <property type="match status" value="1"/>
</dbReference>
<keyword evidence="2 5" id="KW-0560">Oxidoreductase</keyword>
<dbReference type="Gene3D" id="1.10.620.20">
    <property type="entry name" value="Ribonucleotide Reductase, subunit A"/>
    <property type="match status" value="1"/>
</dbReference>
<dbReference type="SUPFAM" id="SSF47240">
    <property type="entry name" value="Ferritin-like"/>
    <property type="match status" value="1"/>
</dbReference>
<dbReference type="EC" id="1.14.13.227" evidence="1"/>